<dbReference type="EMBL" id="NBYY01000009">
    <property type="protein sequence ID" value="PCS23848.1"/>
    <property type="molecule type" value="Genomic_DNA"/>
</dbReference>
<comment type="caution">
    <text evidence="2">The sequence shown here is derived from an EMBL/GenBank/DDBJ whole genome shotgun (WGS) entry which is preliminary data.</text>
</comment>
<accession>A0A2A5T6T9</accession>
<reference evidence="3" key="1">
    <citation type="submission" date="2017-04" db="EMBL/GenBank/DDBJ databases">
        <title>Genome evolution of the luminous symbionts of deep sea anglerfish.</title>
        <authorList>
            <person name="Hendry T.A."/>
        </authorList>
    </citation>
    <scope>NUCLEOTIDE SEQUENCE [LARGE SCALE GENOMIC DNA]</scope>
</reference>
<dbReference type="Pfam" id="PF13612">
    <property type="entry name" value="DDE_Tnp_1_3"/>
    <property type="match status" value="1"/>
</dbReference>
<name>A0A2A5T6T9_9GAMM</name>
<evidence type="ECO:0000313" key="3">
    <source>
        <dbReference type="Proteomes" id="UP000219020"/>
    </source>
</evidence>
<feature type="domain" description="Transposase DDE" evidence="1">
    <location>
        <begin position="22"/>
        <end position="60"/>
    </location>
</feature>
<proteinExistence type="predicted"/>
<dbReference type="AlphaFoldDB" id="A0A2A5T6T9"/>
<gene>
    <name evidence="2" type="ORF">BTN49_0819</name>
</gene>
<protein>
    <submittedName>
        <fullName evidence="2">Mobile element protein</fullName>
    </submittedName>
</protein>
<sequence length="60" mass="6893">MLKFMQGVLVPFCSYLTYRQVKPTGLAFVDASKLQVYHNLRIFRHQVFKGTVKRGKGTMG</sequence>
<dbReference type="InterPro" id="IPR025668">
    <property type="entry name" value="Tnp_DDE_dom"/>
</dbReference>
<evidence type="ECO:0000259" key="1">
    <source>
        <dbReference type="Pfam" id="PF13612"/>
    </source>
</evidence>
<dbReference type="Proteomes" id="UP000219020">
    <property type="component" value="Unassembled WGS sequence"/>
</dbReference>
<evidence type="ECO:0000313" key="2">
    <source>
        <dbReference type="EMBL" id="PCS23848.1"/>
    </source>
</evidence>
<keyword evidence="3" id="KW-1185">Reference proteome</keyword>
<organism evidence="2 3">
    <name type="scientific">Candidatus Enterovibrio escicola</name>
    <dbReference type="NCBI Taxonomy" id="1927127"/>
    <lineage>
        <taxon>Bacteria</taxon>
        <taxon>Pseudomonadati</taxon>
        <taxon>Pseudomonadota</taxon>
        <taxon>Gammaproteobacteria</taxon>
        <taxon>Vibrionales</taxon>
        <taxon>Vibrionaceae</taxon>
        <taxon>Enterovibrio</taxon>
    </lineage>
</organism>